<proteinExistence type="predicted"/>
<sequence>MFIANFLSPFASLEPGRSTAEQIRSQLGPPAETWHNEDGSVTWEYPQEPEGTQCHMLTFDARHILLRIEQVLSDDYLARIEKGWSHDRVRRLLGRPRTTVFYPLKREEVWDWRIESPFPDRRVLFNVHFDEFGAVTGTSRSEEGLAA</sequence>
<gene>
    <name evidence="1" type="ORF">DFR35_0701</name>
</gene>
<organism evidence="1 2">
    <name type="scientific">Sulfurisoma sediminicola</name>
    <dbReference type="NCBI Taxonomy" id="1381557"/>
    <lineage>
        <taxon>Bacteria</taxon>
        <taxon>Pseudomonadati</taxon>
        <taxon>Pseudomonadota</taxon>
        <taxon>Betaproteobacteria</taxon>
        <taxon>Nitrosomonadales</taxon>
        <taxon>Sterolibacteriaceae</taxon>
        <taxon>Sulfurisoma</taxon>
    </lineage>
</organism>
<evidence type="ECO:0000313" key="2">
    <source>
        <dbReference type="Proteomes" id="UP000268908"/>
    </source>
</evidence>
<keyword evidence="2" id="KW-1185">Reference proteome</keyword>
<protein>
    <submittedName>
        <fullName evidence="1">Beta-barrel assembly machine subunit BamE</fullName>
    </submittedName>
</protein>
<dbReference type="AlphaFoldDB" id="A0A497XL58"/>
<dbReference type="Proteomes" id="UP000268908">
    <property type="component" value="Unassembled WGS sequence"/>
</dbReference>
<accession>A0A497XL58</accession>
<comment type="caution">
    <text evidence="1">The sequence shown here is derived from an EMBL/GenBank/DDBJ whole genome shotgun (WGS) entry which is preliminary data.</text>
</comment>
<name>A0A497XL58_9PROT</name>
<evidence type="ECO:0000313" key="1">
    <source>
        <dbReference type="EMBL" id="RLJ68147.1"/>
    </source>
</evidence>
<dbReference type="RefSeq" id="WP_121240069.1">
    <property type="nucleotide sequence ID" value="NZ_BHVV01000001.1"/>
</dbReference>
<dbReference type="EMBL" id="RCCI01000004">
    <property type="protein sequence ID" value="RLJ68147.1"/>
    <property type="molecule type" value="Genomic_DNA"/>
</dbReference>
<reference evidence="1 2" key="1">
    <citation type="submission" date="2018-10" db="EMBL/GenBank/DDBJ databases">
        <title>Genomic Encyclopedia of Type Strains, Phase IV (KMG-IV): sequencing the most valuable type-strain genomes for metagenomic binning, comparative biology and taxonomic classification.</title>
        <authorList>
            <person name="Goeker M."/>
        </authorList>
    </citation>
    <scope>NUCLEOTIDE SEQUENCE [LARGE SCALE GENOMIC DNA]</scope>
    <source>
        <strain evidence="1 2">DSM 26916</strain>
    </source>
</reference>